<sequence>MSETEAGKFFIELGAVFNPKGFEEAETRAGKTTREIGCSFEELSVKTNAYSKAMENFISGAAAGSNSHMQKFFDKSSKSFLNLEDLTKKTFASITQSFTSMITQMIAKSALSGVMNLFGGGIGGMLGSRSSGGPIGKTGPYLLHEGEYVLPKDVVSSIKQYSVPNSGGGINGGGVNITVNTPVTVNGGLGGLDARTLAEEVSSAARRGASWAVEYAKINYKIGKQKSTEVSL</sequence>
<evidence type="ECO:0008006" key="3">
    <source>
        <dbReference type="Google" id="ProtNLM"/>
    </source>
</evidence>
<organism evidence="1 2">
    <name type="scientific">Elusimicrobium minutum (strain Pei191)</name>
    <dbReference type="NCBI Taxonomy" id="445932"/>
    <lineage>
        <taxon>Bacteria</taxon>
        <taxon>Pseudomonadati</taxon>
        <taxon>Elusimicrobiota</taxon>
        <taxon>Elusimicrobia</taxon>
        <taxon>Elusimicrobiales</taxon>
        <taxon>Elusimicrobiaceae</taxon>
        <taxon>Elusimicrobium</taxon>
    </lineage>
</organism>
<accession>B2KDN5</accession>
<dbReference type="EMBL" id="CP001055">
    <property type="protein sequence ID" value="ACC98631.1"/>
    <property type="molecule type" value="Genomic_DNA"/>
</dbReference>
<keyword evidence="2" id="KW-1185">Reference proteome</keyword>
<dbReference type="KEGG" id="emi:Emin_1079"/>
<reference evidence="1 2" key="1">
    <citation type="journal article" date="2009" name="Appl. Environ. Microbiol.">
        <title>Genomic analysis of 'Elusimicrobium minutum,' the first cultivated representative of the phylum 'Elusimicrobia' (formerly termite group 1).</title>
        <authorList>
            <person name="Herlemann D.P.R."/>
            <person name="Geissinger O."/>
            <person name="Ikeda-Ohtsubo W."/>
            <person name="Kunin V."/>
            <person name="Sun H."/>
            <person name="Lapidus A."/>
            <person name="Hugenholtz P."/>
            <person name="Brune A."/>
        </authorList>
    </citation>
    <scope>NUCLEOTIDE SEQUENCE [LARGE SCALE GENOMIC DNA]</scope>
    <source>
        <strain evidence="1 2">Pei191</strain>
    </source>
</reference>
<dbReference type="RefSeq" id="WP_012415246.1">
    <property type="nucleotide sequence ID" value="NC_010644.1"/>
</dbReference>
<dbReference type="Proteomes" id="UP000001029">
    <property type="component" value="Chromosome"/>
</dbReference>
<dbReference type="AlphaFoldDB" id="B2KDN5"/>
<evidence type="ECO:0000313" key="1">
    <source>
        <dbReference type="EMBL" id="ACC98631.1"/>
    </source>
</evidence>
<proteinExistence type="predicted"/>
<evidence type="ECO:0000313" key="2">
    <source>
        <dbReference type="Proteomes" id="UP000001029"/>
    </source>
</evidence>
<name>B2KDN5_ELUMP</name>
<dbReference type="STRING" id="445932.Emin_1079"/>
<protein>
    <recommendedName>
        <fullName evidence="3">Bacteriophage tail tape measure C-terminal domain-containing protein</fullName>
    </recommendedName>
</protein>
<gene>
    <name evidence="1" type="ordered locus">Emin_1079</name>
</gene>
<dbReference type="HOGENOM" id="CLU_1193297_0_0_0"/>